<keyword evidence="2" id="KW-0238">DNA-binding</keyword>
<organism evidence="4">
    <name type="scientific">termite gut metagenome</name>
    <dbReference type="NCBI Taxonomy" id="433724"/>
    <lineage>
        <taxon>unclassified sequences</taxon>
        <taxon>metagenomes</taxon>
        <taxon>organismal metagenomes</taxon>
    </lineage>
</organism>
<protein>
    <submittedName>
        <fullName evidence="4">Uncharacterized protein</fullName>
    </submittedName>
</protein>
<name>A0A5J4P6U0_9ZZZZ</name>
<evidence type="ECO:0000256" key="1">
    <source>
        <dbReference type="ARBA" id="ARBA00022578"/>
    </source>
</evidence>
<keyword evidence="3" id="KW-0233">DNA recombination</keyword>
<gene>
    <name evidence="4" type="ORF">EZS27_043215</name>
</gene>
<proteinExistence type="predicted"/>
<reference evidence="4" key="1">
    <citation type="submission" date="2019-03" db="EMBL/GenBank/DDBJ databases">
        <title>Single cell metagenomics reveals metabolic interactions within the superorganism composed of flagellate Streblomastix strix and complex community of Bacteroidetes bacteria on its surface.</title>
        <authorList>
            <person name="Treitli S.C."/>
            <person name="Kolisko M."/>
            <person name="Husnik F."/>
            <person name="Keeling P."/>
            <person name="Hampl V."/>
        </authorList>
    </citation>
    <scope>NUCLEOTIDE SEQUENCE</scope>
    <source>
        <strain evidence="4">STM</strain>
    </source>
</reference>
<sequence length="40" mass="4483">MAEIYKINLSTSAISLITGKVTQAALEWQNRPLDSLYMIV</sequence>
<dbReference type="GO" id="GO:0006313">
    <property type="term" value="P:DNA transposition"/>
    <property type="evidence" value="ECO:0007669"/>
    <property type="project" value="InterPro"/>
</dbReference>
<dbReference type="EMBL" id="SNRY01010945">
    <property type="protein sequence ID" value="KAA6305135.1"/>
    <property type="molecule type" value="Genomic_DNA"/>
</dbReference>
<evidence type="ECO:0000256" key="2">
    <source>
        <dbReference type="ARBA" id="ARBA00023125"/>
    </source>
</evidence>
<comment type="caution">
    <text evidence="4">The sequence shown here is derived from an EMBL/GenBank/DDBJ whole genome shotgun (WGS) entry which is preliminary data.</text>
</comment>
<keyword evidence="1" id="KW-0815">Transposition</keyword>
<dbReference type="GO" id="GO:0003677">
    <property type="term" value="F:DNA binding"/>
    <property type="evidence" value="ECO:0007669"/>
    <property type="project" value="UniProtKB-KW"/>
</dbReference>
<feature type="non-terminal residue" evidence="4">
    <location>
        <position position="40"/>
    </location>
</feature>
<dbReference type="InterPro" id="IPR001207">
    <property type="entry name" value="Transposase_mutator"/>
</dbReference>
<dbReference type="Pfam" id="PF00872">
    <property type="entry name" value="Transposase_mut"/>
    <property type="match status" value="1"/>
</dbReference>
<evidence type="ECO:0000256" key="3">
    <source>
        <dbReference type="ARBA" id="ARBA00023172"/>
    </source>
</evidence>
<evidence type="ECO:0000313" key="4">
    <source>
        <dbReference type="EMBL" id="KAA6305135.1"/>
    </source>
</evidence>
<dbReference type="GO" id="GO:0004803">
    <property type="term" value="F:transposase activity"/>
    <property type="evidence" value="ECO:0007669"/>
    <property type="project" value="InterPro"/>
</dbReference>
<accession>A0A5J4P6U0</accession>
<dbReference type="AlphaFoldDB" id="A0A5J4P6U0"/>